<comment type="caution">
    <text evidence="2">The sequence shown here is derived from an EMBL/GenBank/DDBJ whole genome shotgun (WGS) entry which is preliminary data.</text>
</comment>
<protein>
    <recommendedName>
        <fullName evidence="4">Secreted protein</fullName>
    </recommendedName>
</protein>
<keyword evidence="3" id="KW-1185">Reference proteome</keyword>
<dbReference type="EMBL" id="BMAU01021426">
    <property type="protein sequence ID" value="GFY34647.1"/>
    <property type="molecule type" value="Genomic_DNA"/>
</dbReference>
<evidence type="ECO:0008006" key="4">
    <source>
        <dbReference type="Google" id="ProtNLM"/>
    </source>
</evidence>
<name>A0A8X6WHJ2_TRICX</name>
<evidence type="ECO:0000313" key="3">
    <source>
        <dbReference type="Proteomes" id="UP000887159"/>
    </source>
</evidence>
<sequence length="125" mass="14742">MEHNTPRRQLPALILFFPLPNPLLGHDLWTIPSPNVRDLSAWEGRTPVYLPPVNYLMEARRRKEKEKSFSHCSRCRMSNGDVEKAIHHRSLAFRCVQWSFSDRAWVLWGVTRKSLAEKVENRVNY</sequence>
<feature type="chain" id="PRO_5036448749" description="Secreted protein" evidence="1">
    <location>
        <begin position="26"/>
        <end position="125"/>
    </location>
</feature>
<accession>A0A8X6WHJ2</accession>
<proteinExistence type="predicted"/>
<evidence type="ECO:0000313" key="2">
    <source>
        <dbReference type="EMBL" id="GFY34647.1"/>
    </source>
</evidence>
<dbReference type="AlphaFoldDB" id="A0A8X6WHJ2"/>
<organism evidence="2 3">
    <name type="scientific">Trichonephila clavipes</name>
    <name type="common">Golden silk orbweaver</name>
    <name type="synonym">Nephila clavipes</name>
    <dbReference type="NCBI Taxonomy" id="2585209"/>
    <lineage>
        <taxon>Eukaryota</taxon>
        <taxon>Metazoa</taxon>
        <taxon>Ecdysozoa</taxon>
        <taxon>Arthropoda</taxon>
        <taxon>Chelicerata</taxon>
        <taxon>Arachnida</taxon>
        <taxon>Araneae</taxon>
        <taxon>Araneomorphae</taxon>
        <taxon>Entelegynae</taxon>
        <taxon>Araneoidea</taxon>
        <taxon>Nephilidae</taxon>
        <taxon>Trichonephila</taxon>
    </lineage>
</organism>
<gene>
    <name evidence="2" type="ORF">TNCV_1373381</name>
</gene>
<evidence type="ECO:0000256" key="1">
    <source>
        <dbReference type="SAM" id="SignalP"/>
    </source>
</evidence>
<keyword evidence="1" id="KW-0732">Signal</keyword>
<reference evidence="2" key="1">
    <citation type="submission" date="2020-08" db="EMBL/GenBank/DDBJ databases">
        <title>Multicomponent nature underlies the extraordinary mechanical properties of spider dragline silk.</title>
        <authorList>
            <person name="Kono N."/>
            <person name="Nakamura H."/>
            <person name="Mori M."/>
            <person name="Yoshida Y."/>
            <person name="Ohtoshi R."/>
            <person name="Malay A.D."/>
            <person name="Moran D.A.P."/>
            <person name="Tomita M."/>
            <person name="Numata K."/>
            <person name="Arakawa K."/>
        </authorList>
    </citation>
    <scope>NUCLEOTIDE SEQUENCE</scope>
</reference>
<feature type="signal peptide" evidence="1">
    <location>
        <begin position="1"/>
        <end position="25"/>
    </location>
</feature>
<dbReference type="Proteomes" id="UP000887159">
    <property type="component" value="Unassembled WGS sequence"/>
</dbReference>